<evidence type="ECO:0000313" key="2">
    <source>
        <dbReference type="EMBL" id="PXV86246.1"/>
    </source>
</evidence>
<reference evidence="3" key="3">
    <citation type="submission" date="2018-07" db="EMBL/GenBank/DDBJ databases">
        <authorList>
            <person name="Quirk P.G."/>
            <person name="Krulwich T.A."/>
        </authorList>
    </citation>
    <scope>NUCLEOTIDE SEQUENCE</scope>
    <source>
        <strain evidence="3">CCRI-19302</strain>
    </source>
</reference>
<dbReference type="SMART" id="SM01012">
    <property type="entry name" value="ANTAR"/>
    <property type="match status" value="1"/>
</dbReference>
<dbReference type="Proteomes" id="UP000247523">
    <property type="component" value="Unassembled WGS sequence"/>
</dbReference>
<sequence>MVNLIVVFPNMVDAKNIRNLLVRNGYSVAATCTSGAQALNYADSLNYGIIVCGYKFADMMYSDLHECLSSNFEMLLVASPHILSIGKNTDIICLSMPIKAYDLVNTVDMMVLTMDRRIKKLKSKPRERNEHEKELIQQAKLLLMDRNNMSEEEAHRYIQRCSMDSGTNLVETAQMILTLMRE</sequence>
<dbReference type="EMBL" id="QICS01000013">
    <property type="protein sequence ID" value="PXV86246.1"/>
    <property type="molecule type" value="Genomic_DNA"/>
</dbReference>
<comment type="caution">
    <text evidence="2">The sequence shown here is derived from an EMBL/GenBank/DDBJ whole genome shotgun (WGS) entry which is preliminary data.</text>
</comment>
<evidence type="ECO:0000259" key="1">
    <source>
        <dbReference type="PROSITE" id="PS50921"/>
    </source>
</evidence>
<reference evidence="3 4" key="1">
    <citation type="journal article" date="2017" name="Genome Announc.">
        <title>Draft Genome Sequence of a Sporulating and Motile Strain of Lachnotalea glycerini Isolated from Water in Quebec City, Canada.</title>
        <authorList>
            <person name="Maheux A.F."/>
            <person name="Boudreau D.K."/>
            <person name="Berube E."/>
            <person name="Boissinot M."/>
            <person name="Raymond F."/>
            <person name="Brodeur S."/>
            <person name="Corbeil J."/>
            <person name="Isabel S."/>
            <person name="Omar R.F."/>
            <person name="Bergeron M.G."/>
        </authorList>
    </citation>
    <scope>NUCLEOTIDE SEQUENCE [LARGE SCALE GENOMIC DNA]</scope>
    <source>
        <strain evidence="3 4">CCRI-19302</strain>
    </source>
</reference>
<dbReference type="Gene3D" id="1.10.10.10">
    <property type="entry name" value="Winged helix-like DNA-binding domain superfamily/Winged helix DNA-binding domain"/>
    <property type="match status" value="1"/>
</dbReference>
<dbReference type="GO" id="GO:0003723">
    <property type="term" value="F:RNA binding"/>
    <property type="evidence" value="ECO:0007669"/>
    <property type="project" value="InterPro"/>
</dbReference>
<dbReference type="RefSeq" id="WP_110291768.1">
    <property type="nucleotide sequence ID" value="NZ_NOKA02000013.1"/>
</dbReference>
<evidence type="ECO:0000313" key="3">
    <source>
        <dbReference type="EMBL" id="RDY31579.1"/>
    </source>
</evidence>
<dbReference type="OrthoDB" id="9808843at2"/>
<organism evidence="2 5">
    <name type="scientific">Lachnotalea glycerini</name>
    <dbReference type="NCBI Taxonomy" id="1763509"/>
    <lineage>
        <taxon>Bacteria</taxon>
        <taxon>Bacillati</taxon>
        <taxon>Bacillota</taxon>
        <taxon>Clostridia</taxon>
        <taxon>Lachnospirales</taxon>
        <taxon>Lachnospiraceae</taxon>
        <taxon>Lachnotalea</taxon>
    </lineage>
</organism>
<reference evidence="2 5" key="2">
    <citation type="submission" date="2018-05" db="EMBL/GenBank/DDBJ databases">
        <title>Genomic Encyclopedia of Type Strains, Phase IV (KMG-IV): sequencing the most valuable type-strain genomes for metagenomic binning, comparative biology and taxonomic classification.</title>
        <authorList>
            <person name="Goeker M."/>
        </authorList>
    </citation>
    <scope>NUCLEOTIDE SEQUENCE [LARGE SCALE GENOMIC DNA]</scope>
    <source>
        <strain evidence="2 5">DSM 28816</strain>
    </source>
</reference>
<dbReference type="Pfam" id="PF03861">
    <property type="entry name" value="ANTAR"/>
    <property type="match status" value="1"/>
</dbReference>
<dbReference type="Proteomes" id="UP000216411">
    <property type="component" value="Unassembled WGS sequence"/>
</dbReference>
<evidence type="ECO:0000313" key="4">
    <source>
        <dbReference type="Proteomes" id="UP000216411"/>
    </source>
</evidence>
<name>A0A318EM69_9FIRM</name>
<accession>A0A318EM69</accession>
<feature type="domain" description="ANTAR" evidence="1">
    <location>
        <begin position="116"/>
        <end position="177"/>
    </location>
</feature>
<dbReference type="EMBL" id="NOKA02000013">
    <property type="protein sequence ID" value="RDY31579.1"/>
    <property type="molecule type" value="Genomic_DNA"/>
</dbReference>
<dbReference type="AlphaFoldDB" id="A0A318EM69"/>
<protein>
    <submittedName>
        <fullName evidence="3">ANTAR domain-containing protein</fullName>
    </submittedName>
    <submittedName>
        <fullName evidence="2">Response regulator NasT</fullName>
    </submittedName>
</protein>
<gene>
    <name evidence="2" type="ORF">C8E03_11331</name>
    <name evidence="3" type="ORF">CG710_008940</name>
</gene>
<dbReference type="PROSITE" id="PS50921">
    <property type="entry name" value="ANTAR"/>
    <property type="match status" value="1"/>
</dbReference>
<proteinExistence type="predicted"/>
<dbReference type="InterPro" id="IPR005561">
    <property type="entry name" value="ANTAR"/>
</dbReference>
<evidence type="ECO:0000313" key="5">
    <source>
        <dbReference type="Proteomes" id="UP000247523"/>
    </source>
</evidence>
<dbReference type="SUPFAM" id="SSF52172">
    <property type="entry name" value="CheY-like"/>
    <property type="match status" value="1"/>
</dbReference>
<dbReference type="InterPro" id="IPR036388">
    <property type="entry name" value="WH-like_DNA-bd_sf"/>
</dbReference>
<keyword evidence="4" id="KW-1185">Reference proteome</keyword>
<dbReference type="InterPro" id="IPR011006">
    <property type="entry name" value="CheY-like_superfamily"/>
</dbReference>